<feature type="compositionally biased region" description="Pro residues" evidence="12">
    <location>
        <begin position="89"/>
        <end position="101"/>
    </location>
</feature>
<sequence>MQLATAALLLAGVALANGQAITFGGESSGPASCRDYLGRQGLCDDVFQCPAFLEILRSRPTSAELNPIRRSVCGQRGRQPLVCCAKDTPTPPTRPTRPPTSGPFTGDPERHPNRGLLPDPSRLDCGTSDFTIKIVGGVVADLGEFPWVAMLGYERSGAAEVDFNCGGALINERYVLTAAHCVTGLPTEFRLAKLRLGEHDLTTDQDCINGECTGPVQDFTPEEVISHKDYNSPERFWNDIALIRLDRPYDQALGSAIRPICLPFGSFGKDPLDDKKFVVAGFGLTEAFGDSSNVMMKVNVPLFDANNCSQVFRRNQAKIGPTQLCAGGARGQDSCSGDSGGPLMATTRFGPPYHAVGVVSFGVTRCGTANVPGVYTRVSEYLNWIMDNMRP</sequence>
<dbReference type="SMART" id="SM00680">
    <property type="entry name" value="CLIP"/>
    <property type="match status" value="1"/>
</dbReference>
<dbReference type="EMBL" id="VIIS01002099">
    <property type="protein sequence ID" value="KAF0288585.1"/>
    <property type="molecule type" value="Genomic_DNA"/>
</dbReference>
<dbReference type="InterPro" id="IPR022700">
    <property type="entry name" value="CLIP"/>
</dbReference>
<dbReference type="InterPro" id="IPR001254">
    <property type="entry name" value="Trypsin_dom"/>
</dbReference>
<dbReference type="PROSITE" id="PS50240">
    <property type="entry name" value="TRYPSIN_DOM"/>
    <property type="match status" value="1"/>
</dbReference>
<dbReference type="GO" id="GO:0046872">
    <property type="term" value="F:metal ion binding"/>
    <property type="evidence" value="ECO:0007669"/>
    <property type="project" value="UniProtKB-KW"/>
</dbReference>
<name>A0A6A4V4L6_AMPAM</name>
<feature type="region of interest" description="Disordered" evidence="12">
    <location>
        <begin position="84"/>
        <end position="120"/>
    </location>
</feature>
<dbReference type="SMART" id="SM00020">
    <property type="entry name" value="Tryp_SPc"/>
    <property type="match status" value="1"/>
</dbReference>
<keyword evidence="3 11" id="KW-0732">Signal</keyword>
<evidence type="ECO:0000313" key="16">
    <source>
        <dbReference type="Proteomes" id="UP000440578"/>
    </source>
</evidence>
<dbReference type="FunFam" id="2.40.10.10:FF:000028">
    <property type="entry name" value="Serine protease easter"/>
    <property type="match status" value="1"/>
</dbReference>
<dbReference type="CDD" id="cd00190">
    <property type="entry name" value="Tryp_SPc"/>
    <property type="match status" value="1"/>
</dbReference>
<dbReference type="PANTHER" id="PTHR24252">
    <property type="entry name" value="ACROSIN-RELATED"/>
    <property type="match status" value="1"/>
</dbReference>
<comment type="domain">
    <text evidence="11">The clip domain consists of 35-55 residues which are 'knitted' together usually by 3 conserved disulfide bonds forming a clip-like compact structure.</text>
</comment>
<comment type="caution">
    <text evidence="15">The sequence shown here is derived from an EMBL/GenBank/DDBJ whole genome shotgun (WGS) entry which is preliminary data.</text>
</comment>
<evidence type="ECO:0000256" key="10">
    <source>
        <dbReference type="RuleBase" id="RU363034"/>
    </source>
</evidence>
<evidence type="ECO:0000313" key="15">
    <source>
        <dbReference type="EMBL" id="KAF0288585.1"/>
    </source>
</evidence>
<keyword evidence="6" id="KW-0106">Calcium</keyword>
<keyword evidence="7" id="KW-1015">Disulfide bond</keyword>
<dbReference type="PROSITE" id="PS00134">
    <property type="entry name" value="TRYPSIN_HIS"/>
    <property type="match status" value="1"/>
</dbReference>
<evidence type="ECO:0000256" key="3">
    <source>
        <dbReference type="ARBA" id="ARBA00022729"/>
    </source>
</evidence>
<dbReference type="Proteomes" id="UP000440578">
    <property type="component" value="Unassembled WGS sequence"/>
</dbReference>
<keyword evidence="5 10" id="KW-0720">Serine protease</keyword>
<evidence type="ECO:0000256" key="7">
    <source>
        <dbReference type="ARBA" id="ARBA00023157"/>
    </source>
</evidence>
<organism evidence="15 16">
    <name type="scientific">Amphibalanus amphitrite</name>
    <name type="common">Striped barnacle</name>
    <name type="synonym">Balanus amphitrite</name>
    <dbReference type="NCBI Taxonomy" id="1232801"/>
    <lineage>
        <taxon>Eukaryota</taxon>
        <taxon>Metazoa</taxon>
        <taxon>Ecdysozoa</taxon>
        <taxon>Arthropoda</taxon>
        <taxon>Crustacea</taxon>
        <taxon>Multicrustacea</taxon>
        <taxon>Cirripedia</taxon>
        <taxon>Thoracica</taxon>
        <taxon>Thoracicalcarea</taxon>
        <taxon>Balanomorpha</taxon>
        <taxon>Balanoidea</taxon>
        <taxon>Balanidae</taxon>
        <taxon>Amphibalaninae</taxon>
        <taxon>Amphibalanus</taxon>
    </lineage>
</organism>
<evidence type="ECO:0000256" key="5">
    <source>
        <dbReference type="ARBA" id="ARBA00022825"/>
    </source>
</evidence>
<evidence type="ECO:0000256" key="9">
    <source>
        <dbReference type="ARBA" id="ARBA00024195"/>
    </source>
</evidence>
<dbReference type="PRINTS" id="PR00722">
    <property type="entry name" value="CHYMOTRYPSIN"/>
</dbReference>
<dbReference type="InterPro" id="IPR038565">
    <property type="entry name" value="CLIP_sf"/>
</dbReference>
<gene>
    <name evidence="15" type="primary">Sp7_1</name>
    <name evidence="15" type="ORF">FJT64_013031</name>
</gene>
<dbReference type="InterPro" id="IPR043504">
    <property type="entry name" value="Peptidase_S1_PA_chymotrypsin"/>
</dbReference>
<keyword evidence="1 10" id="KW-0645">Protease</keyword>
<dbReference type="FunFam" id="2.40.10.10:FF:000078">
    <property type="entry name" value="Serine protease H137"/>
    <property type="match status" value="1"/>
</dbReference>
<dbReference type="Pfam" id="PF00089">
    <property type="entry name" value="Trypsin"/>
    <property type="match status" value="1"/>
</dbReference>
<proteinExistence type="inferred from homology"/>
<keyword evidence="11" id="KW-0964">Secreted</keyword>
<evidence type="ECO:0000256" key="12">
    <source>
        <dbReference type="SAM" id="MobiDB-lite"/>
    </source>
</evidence>
<dbReference type="Gene3D" id="3.30.1640.30">
    <property type="match status" value="1"/>
</dbReference>
<dbReference type="GO" id="GO:0006508">
    <property type="term" value="P:proteolysis"/>
    <property type="evidence" value="ECO:0007669"/>
    <property type="project" value="UniProtKB-KW"/>
</dbReference>
<keyword evidence="2" id="KW-0479">Metal-binding</keyword>
<keyword evidence="4 10" id="KW-0378">Hydrolase</keyword>
<evidence type="ECO:0000256" key="2">
    <source>
        <dbReference type="ARBA" id="ARBA00022723"/>
    </source>
</evidence>
<reference evidence="15 16" key="1">
    <citation type="submission" date="2019-07" db="EMBL/GenBank/DDBJ databases">
        <title>Draft genome assembly of a fouling barnacle, Amphibalanus amphitrite (Darwin, 1854): The first reference genome for Thecostraca.</title>
        <authorList>
            <person name="Kim W."/>
        </authorList>
    </citation>
    <scope>NUCLEOTIDE SEQUENCE [LARGE SCALE GENOMIC DNA]</scope>
    <source>
        <strain evidence="15">SNU_AA5</strain>
        <tissue evidence="15">Soma without cirri and trophi</tissue>
    </source>
</reference>
<protein>
    <recommendedName>
        <fullName evidence="11">CLIP domain-containing serine protease</fullName>
        <ecNumber evidence="10">3.4.21.-</ecNumber>
    </recommendedName>
</protein>
<dbReference type="InterPro" id="IPR018114">
    <property type="entry name" value="TRYPSIN_HIS"/>
</dbReference>
<dbReference type="InterPro" id="IPR033116">
    <property type="entry name" value="TRYPSIN_SER"/>
</dbReference>
<dbReference type="SUPFAM" id="SSF50494">
    <property type="entry name" value="Trypsin-like serine proteases"/>
    <property type="match status" value="1"/>
</dbReference>
<dbReference type="InterPro" id="IPR009003">
    <property type="entry name" value="Peptidase_S1_PA"/>
</dbReference>
<feature type="domain" description="Peptidase S1" evidence="13">
    <location>
        <begin position="134"/>
        <end position="390"/>
    </location>
</feature>
<evidence type="ECO:0000259" key="14">
    <source>
        <dbReference type="PROSITE" id="PS51888"/>
    </source>
</evidence>
<dbReference type="InterPro" id="IPR001314">
    <property type="entry name" value="Peptidase_S1A"/>
</dbReference>
<evidence type="ECO:0000256" key="6">
    <source>
        <dbReference type="ARBA" id="ARBA00022837"/>
    </source>
</evidence>
<dbReference type="PROSITE" id="PS51888">
    <property type="entry name" value="CLIP"/>
    <property type="match status" value="1"/>
</dbReference>
<keyword evidence="8" id="KW-0325">Glycoprotein</keyword>
<dbReference type="PROSITE" id="PS00135">
    <property type="entry name" value="TRYPSIN_SER"/>
    <property type="match status" value="1"/>
</dbReference>
<evidence type="ECO:0000256" key="1">
    <source>
        <dbReference type="ARBA" id="ARBA00022670"/>
    </source>
</evidence>
<evidence type="ECO:0000256" key="8">
    <source>
        <dbReference type="ARBA" id="ARBA00023180"/>
    </source>
</evidence>
<comment type="subcellular location">
    <subcellularLocation>
        <location evidence="11">Secreted</location>
    </subcellularLocation>
</comment>
<dbReference type="Pfam" id="PF12032">
    <property type="entry name" value="CLIP"/>
    <property type="match status" value="1"/>
</dbReference>
<feature type="domain" description="Clip" evidence="14">
    <location>
        <begin position="32"/>
        <end position="84"/>
    </location>
</feature>
<dbReference type="OrthoDB" id="6352817at2759"/>
<feature type="chain" id="PRO_5025709296" description="CLIP domain-containing serine protease" evidence="11">
    <location>
        <begin position="19"/>
        <end position="391"/>
    </location>
</feature>
<dbReference type="AlphaFoldDB" id="A0A6A4V4L6"/>
<dbReference type="EC" id="3.4.21.-" evidence="10"/>
<dbReference type="PANTHER" id="PTHR24252:SF7">
    <property type="entry name" value="HYALIN"/>
    <property type="match status" value="1"/>
</dbReference>
<keyword evidence="16" id="KW-1185">Reference proteome</keyword>
<feature type="signal peptide" evidence="11">
    <location>
        <begin position="1"/>
        <end position="18"/>
    </location>
</feature>
<comment type="similarity">
    <text evidence="9 11">Belongs to the peptidase S1 family. CLIP subfamily.</text>
</comment>
<evidence type="ECO:0000256" key="11">
    <source>
        <dbReference type="RuleBase" id="RU366078"/>
    </source>
</evidence>
<dbReference type="Gene3D" id="2.40.10.10">
    <property type="entry name" value="Trypsin-like serine proteases"/>
    <property type="match status" value="2"/>
</dbReference>
<dbReference type="GO" id="GO:0005576">
    <property type="term" value="C:extracellular region"/>
    <property type="evidence" value="ECO:0007669"/>
    <property type="project" value="UniProtKB-SubCell"/>
</dbReference>
<dbReference type="GO" id="GO:0004252">
    <property type="term" value="F:serine-type endopeptidase activity"/>
    <property type="evidence" value="ECO:0007669"/>
    <property type="project" value="UniProtKB-UniRule"/>
</dbReference>
<evidence type="ECO:0000256" key="4">
    <source>
        <dbReference type="ARBA" id="ARBA00022801"/>
    </source>
</evidence>
<accession>A0A6A4V4L6</accession>
<dbReference type="GO" id="GO:0051604">
    <property type="term" value="P:protein maturation"/>
    <property type="evidence" value="ECO:0007669"/>
    <property type="project" value="UniProtKB-ARBA"/>
</dbReference>
<evidence type="ECO:0000259" key="13">
    <source>
        <dbReference type="PROSITE" id="PS50240"/>
    </source>
</evidence>